<keyword evidence="3" id="KW-1185">Reference proteome</keyword>
<sequence length="85" mass="9670">MSHLIPEREQDGKKGKNVPVEAEPLVEGCCSNERCYEGARNTRSARVPLFSLFSVFSTRVAPDRGRVCLFYAFFSFFVYTRVALD</sequence>
<gene>
    <name evidence="2" type="ORF">NDU88_002278</name>
</gene>
<comment type="caution">
    <text evidence="2">The sequence shown here is derived from an EMBL/GenBank/DDBJ whole genome shotgun (WGS) entry which is preliminary data.</text>
</comment>
<organism evidence="2 3">
    <name type="scientific">Pleurodeles waltl</name>
    <name type="common">Iberian ribbed newt</name>
    <dbReference type="NCBI Taxonomy" id="8319"/>
    <lineage>
        <taxon>Eukaryota</taxon>
        <taxon>Metazoa</taxon>
        <taxon>Chordata</taxon>
        <taxon>Craniata</taxon>
        <taxon>Vertebrata</taxon>
        <taxon>Euteleostomi</taxon>
        <taxon>Amphibia</taxon>
        <taxon>Batrachia</taxon>
        <taxon>Caudata</taxon>
        <taxon>Salamandroidea</taxon>
        <taxon>Salamandridae</taxon>
        <taxon>Pleurodelinae</taxon>
        <taxon>Pleurodeles</taxon>
    </lineage>
</organism>
<keyword evidence="1" id="KW-0812">Transmembrane</keyword>
<dbReference type="EMBL" id="JANPWB010000006">
    <property type="protein sequence ID" value="KAJ1177012.1"/>
    <property type="molecule type" value="Genomic_DNA"/>
</dbReference>
<evidence type="ECO:0000256" key="1">
    <source>
        <dbReference type="SAM" id="Phobius"/>
    </source>
</evidence>
<evidence type="ECO:0000313" key="3">
    <source>
        <dbReference type="Proteomes" id="UP001066276"/>
    </source>
</evidence>
<dbReference type="AlphaFoldDB" id="A0AAV7TK99"/>
<accession>A0AAV7TK99</accession>
<evidence type="ECO:0000313" key="2">
    <source>
        <dbReference type="EMBL" id="KAJ1177012.1"/>
    </source>
</evidence>
<name>A0AAV7TK99_PLEWA</name>
<reference evidence="2" key="1">
    <citation type="journal article" date="2022" name="bioRxiv">
        <title>Sequencing and chromosome-scale assembly of the giantPleurodeles waltlgenome.</title>
        <authorList>
            <person name="Brown T."/>
            <person name="Elewa A."/>
            <person name="Iarovenko S."/>
            <person name="Subramanian E."/>
            <person name="Araus A.J."/>
            <person name="Petzold A."/>
            <person name="Susuki M."/>
            <person name="Suzuki K.-i.T."/>
            <person name="Hayashi T."/>
            <person name="Toyoda A."/>
            <person name="Oliveira C."/>
            <person name="Osipova E."/>
            <person name="Leigh N.D."/>
            <person name="Simon A."/>
            <person name="Yun M.H."/>
        </authorList>
    </citation>
    <scope>NUCLEOTIDE SEQUENCE</scope>
    <source>
        <strain evidence="2">20211129_DDA</strain>
        <tissue evidence="2">Liver</tissue>
    </source>
</reference>
<dbReference type="Proteomes" id="UP001066276">
    <property type="component" value="Chromosome 3_2"/>
</dbReference>
<proteinExistence type="predicted"/>
<keyword evidence="1" id="KW-0472">Membrane</keyword>
<protein>
    <recommendedName>
        <fullName evidence="4">Transmembrane protein</fullName>
    </recommendedName>
</protein>
<keyword evidence="1" id="KW-1133">Transmembrane helix</keyword>
<evidence type="ECO:0008006" key="4">
    <source>
        <dbReference type="Google" id="ProtNLM"/>
    </source>
</evidence>
<feature type="transmembrane region" description="Helical" evidence="1">
    <location>
        <begin position="67"/>
        <end position="84"/>
    </location>
</feature>